<feature type="compositionally biased region" description="Polar residues" evidence="4">
    <location>
        <begin position="188"/>
        <end position="197"/>
    </location>
</feature>
<dbReference type="SUPFAM" id="SSF57850">
    <property type="entry name" value="RING/U-box"/>
    <property type="match status" value="1"/>
</dbReference>
<feature type="compositionally biased region" description="Polar residues" evidence="4">
    <location>
        <begin position="465"/>
        <end position="474"/>
    </location>
</feature>
<dbReference type="GO" id="GO:0008270">
    <property type="term" value="F:zinc ion binding"/>
    <property type="evidence" value="ECO:0007669"/>
    <property type="project" value="UniProtKB-KW"/>
</dbReference>
<feature type="compositionally biased region" description="Basic and acidic residues" evidence="4">
    <location>
        <begin position="613"/>
        <end position="626"/>
    </location>
</feature>
<protein>
    <recommendedName>
        <fullName evidence="5">RING-type domain-containing protein</fullName>
    </recommendedName>
</protein>
<organism evidence="6 7">
    <name type="scientific">Didymella heteroderae</name>
    <dbReference type="NCBI Taxonomy" id="1769908"/>
    <lineage>
        <taxon>Eukaryota</taxon>
        <taxon>Fungi</taxon>
        <taxon>Dikarya</taxon>
        <taxon>Ascomycota</taxon>
        <taxon>Pezizomycotina</taxon>
        <taxon>Dothideomycetes</taxon>
        <taxon>Pleosporomycetidae</taxon>
        <taxon>Pleosporales</taxon>
        <taxon>Pleosporineae</taxon>
        <taxon>Didymellaceae</taxon>
        <taxon>Didymella</taxon>
    </lineage>
</organism>
<dbReference type="Gene3D" id="3.30.40.10">
    <property type="entry name" value="Zinc/RING finger domain, C3HC4 (zinc finger)"/>
    <property type="match status" value="1"/>
</dbReference>
<feature type="compositionally biased region" description="Polar residues" evidence="4">
    <location>
        <begin position="1329"/>
        <end position="1343"/>
    </location>
</feature>
<dbReference type="InterPro" id="IPR029058">
    <property type="entry name" value="AB_hydrolase_fold"/>
</dbReference>
<keyword evidence="3" id="KW-0863">Zinc-finger</keyword>
<dbReference type="Gene3D" id="3.40.50.1820">
    <property type="entry name" value="alpha/beta hydrolase"/>
    <property type="match status" value="1"/>
</dbReference>
<keyword evidence="2" id="KW-0808">Transferase</keyword>
<dbReference type="InterPro" id="IPR013083">
    <property type="entry name" value="Znf_RING/FYVE/PHD"/>
</dbReference>
<feature type="domain" description="RING-type" evidence="5">
    <location>
        <begin position="32"/>
        <end position="70"/>
    </location>
</feature>
<dbReference type="GO" id="GO:0004414">
    <property type="term" value="F:homoserine O-acetyltransferase activity"/>
    <property type="evidence" value="ECO:0007669"/>
    <property type="project" value="TreeGrafter"/>
</dbReference>
<feature type="compositionally biased region" description="Low complexity" evidence="4">
    <location>
        <begin position="347"/>
        <end position="383"/>
    </location>
</feature>
<dbReference type="OrthoDB" id="191364at2759"/>
<reference evidence="6" key="1">
    <citation type="submission" date="2019-04" db="EMBL/GenBank/DDBJ databases">
        <title>Sequencing of skin fungus with MAO and IRED activity.</title>
        <authorList>
            <person name="Marsaioli A.J."/>
            <person name="Bonatto J.M.C."/>
            <person name="Reis Junior O."/>
        </authorList>
    </citation>
    <scope>NUCLEOTIDE SEQUENCE</scope>
    <source>
        <strain evidence="6">28M1</strain>
    </source>
</reference>
<evidence type="ECO:0000259" key="5">
    <source>
        <dbReference type="PROSITE" id="PS50089"/>
    </source>
</evidence>
<dbReference type="InterPro" id="IPR001841">
    <property type="entry name" value="Znf_RING"/>
</dbReference>
<evidence type="ECO:0000256" key="1">
    <source>
        <dbReference type="ARBA" id="ARBA00006886"/>
    </source>
</evidence>
<comment type="similarity">
    <text evidence="1">Belongs to the AB hydrolase superfamily. MetX family.</text>
</comment>
<feature type="compositionally biased region" description="Basic residues" evidence="4">
    <location>
        <begin position="723"/>
        <end position="746"/>
    </location>
</feature>
<dbReference type="GO" id="GO:0009086">
    <property type="term" value="P:methionine biosynthetic process"/>
    <property type="evidence" value="ECO:0007669"/>
    <property type="project" value="TreeGrafter"/>
</dbReference>
<dbReference type="PANTHER" id="PTHR32268">
    <property type="entry name" value="HOMOSERINE O-ACETYLTRANSFERASE"/>
    <property type="match status" value="1"/>
</dbReference>
<dbReference type="HAMAP" id="MF_00296">
    <property type="entry name" value="MetX_acyltransf"/>
    <property type="match status" value="1"/>
</dbReference>
<dbReference type="Proteomes" id="UP000758155">
    <property type="component" value="Unassembled WGS sequence"/>
</dbReference>
<dbReference type="PANTHER" id="PTHR32268:SF11">
    <property type="entry name" value="HOMOSERINE O-ACETYLTRANSFERASE"/>
    <property type="match status" value="1"/>
</dbReference>
<feature type="compositionally biased region" description="Basic residues" evidence="4">
    <location>
        <begin position="674"/>
        <end position="683"/>
    </location>
</feature>
<evidence type="ECO:0000256" key="2">
    <source>
        <dbReference type="ARBA" id="ARBA00022679"/>
    </source>
</evidence>
<evidence type="ECO:0000313" key="6">
    <source>
        <dbReference type="EMBL" id="KAF3037532.1"/>
    </source>
</evidence>
<feature type="region of interest" description="Disordered" evidence="4">
    <location>
        <begin position="1318"/>
        <end position="1409"/>
    </location>
</feature>
<dbReference type="InterPro" id="IPR008220">
    <property type="entry name" value="HAT_MetX-like"/>
</dbReference>
<feature type="compositionally biased region" description="Low complexity" evidence="4">
    <location>
        <begin position="104"/>
        <end position="123"/>
    </location>
</feature>
<feature type="region of interest" description="Disordered" evidence="4">
    <location>
        <begin position="95"/>
        <end position="227"/>
    </location>
</feature>
<dbReference type="PROSITE" id="PS50089">
    <property type="entry name" value="ZF_RING_2"/>
    <property type="match status" value="1"/>
</dbReference>
<feature type="compositionally biased region" description="Low complexity" evidence="4">
    <location>
        <begin position="956"/>
        <end position="972"/>
    </location>
</feature>
<dbReference type="Pfam" id="PF00561">
    <property type="entry name" value="Abhydrolase_1"/>
    <property type="match status" value="1"/>
</dbReference>
<keyword evidence="7" id="KW-1185">Reference proteome</keyword>
<sequence>MATDPKAAPLADDLKELALSLPTNVFPKAFFCALCSELAIDAYKLLCCNKAICTSCQAKLSFPTTCPSCDHSPLEADSCTPNKALRNTMRVWLQKQKKKEEAKAAAQAATPAAETTPVATEAPSGVEGADMPVDSVEEATATGDAPAESAPTTTEVVNGEPRSVSASAQPNEDSAVPEDDDAERRGSLVSQNATQGVDPSAANPDSDDQSKPNGPANMMGSNPMMNGQMGFGFQGQGNFSGMGFNGMPNMMGNANWNNMNPMDYNMNNMYNNFGGNMGMGMNDMSAMNMMNFGGGYGNGWNGMGGGYGSFNGFNQMGGYNQSGAYPEMMNQFPKTNFQNQNQNRFPANQGGAANNKAGSQAGSVSGPVGQQSGNSRPGSRSGPAQNPLKPATDVIGTQQRDGDSPDASTGAAAGSKPDGEQNPDVKSTEGGIDNDGSAQDAAPAAEPTNTNSEDANDSAAPAEQKNGSVQSSGLNQIQTVDTETGGIQGYNQPMMGNGMGFSNAMMNQFPNQMQMNAPFDPSVNMGYHQNNDFGPRGGFNAAYGAATVLTGEPQGRGVEGAPTGPRAMREGRPNTGFSSRMNNARYQPPPKSVTPAQSTGARSPQRRVRSRSPQRDESLRTKERSVSRSRSRSRTKDVEADDRRDRSRSADRESRREGRERSATPQGDDDYERRKNRRHHRSSRHDEREEDYDDRHREDRASRGDRTRSASADSKYRSSRRDKDKHRSSRSHRDRSKEHRRRHRSRSPAEESKYDDDAYTNGDRDSESGSRRKHRSDKDKHRDRSRDKDRERDRRDRKEREKDYDYDREKDRSRDKDKERRRRRDREVEEEERDYDDDKHRSSRRSRKDRDREDRGRDDRSRDDRSQNERSQSDRDAKVKRPAEDDVVGKMMQKRAVSPPLNAPTGPAANTFSIKGAGRSKANVMPPPQPPTGPRGFQPPKGPAADRGKDRHRRNSSVSSIPSTPATPSEPTAQDHYAAEREKNARERNSRDRVDRDQRDTISKSMHSRVQSSSRPSLSSKRSRDDEPDVDDAPRGPRGDVKAPTGPAAKRSKSNAGGDNAIANLFTAGLRKNAGKSRRGGVRTEGDPENPFASLIPDQTFAIIPEFELESGVVLQNVSVAYKTYGSLSPGRDNAMVICHALTGSADVGDWWGPLLGGPGKAFDTSRFFVVCMNSLGSPYGSASPVTARDGDASNGRYGPEFPLTTVRDDVNIFKLILDDLGVKQIAAVIGGSMGGMLVLEFAYFGKDYVRNIIPIATSARYSAWGISWGEAQRQSIYSDPKYDDGYYTFEDPPSTGLGAARMSALLTYRSRDSFESRFGRNTPDLSKKQSINTVPQPKTPSNEHWAIHNHGHKNAGSPRASASRTNSSTALNVSASAAAKTADLEFSDASNPSTPPLRRTDSTASARSKPLAQHYFSAQSYLRYQGEKFIKRFDANCYIAITRKLDTHDVSRHRYPDGEDEQSLDPVSALHHALSLIEQPTLVLGIQSDGLFTYAEQQELAAHIPNATLKTIDSPDGHDAFLLAFDQVNRHLLGFLNQYLPDIMNRTPNPDIISNDSGMEATKTSTFGEAEVDDITAW</sequence>
<feature type="compositionally biased region" description="Polar residues" evidence="4">
    <location>
        <begin position="332"/>
        <end position="346"/>
    </location>
</feature>
<evidence type="ECO:0000256" key="3">
    <source>
        <dbReference type="PROSITE-ProRule" id="PRU00175"/>
    </source>
</evidence>
<dbReference type="GO" id="GO:0009092">
    <property type="term" value="P:homoserine metabolic process"/>
    <property type="evidence" value="ECO:0007669"/>
    <property type="project" value="TreeGrafter"/>
</dbReference>
<dbReference type="SUPFAM" id="SSF53474">
    <property type="entry name" value="alpha/beta-Hydrolases"/>
    <property type="match status" value="1"/>
</dbReference>
<feature type="compositionally biased region" description="Basic and acidic residues" evidence="4">
    <location>
        <begin position="1032"/>
        <end position="1041"/>
    </location>
</feature>
<feature type="compositionally biased region" description="Basic and acidic residues" evidence="4">
    <location>
        <begin position="634"/>
        <end position="662"/>
    </location>
</feature>
<keyword evidence="3" id="KW-0862">Zinc</keyword>
<comment type="caution">
    <text evidence="6">The sequence shown here is derived from an EMBL/GenBank/DDBJ whole genome shotgun (WGS) entry which is preliminary data.</text>
</comment>
<dbReference type="EMBL" id="SWKV01000042">
    <property type="protein sequence ID" value="KAF3037532.1"/>
    <property type="molecule type" value="Genomic_DNA"/>
</dbReference>
<evidence type="ECO:0000256" key="4">
    <source>
        <dbReference type="SAM" id="MobiDB-lite"/>
    </source>
</evidence>
<keyword evidence="3" id="KW-0479">Metal-binding</keyword>
<feature type="region of interest" description="Disordered" evidence="4">
    <location>
        <begin position="1072"/>
        <end position="1093"/>
    </location>
</feature>
<dbReference type="NCBIfam" id="TIGR01392">
    <property type="entry name" value="homoserO_Ac_trn"/>
    <property type="match status" value="1"/>
</dbReference>
<dbReference type="InterPro" id="IPR000073">
    <property type="entry name" value="AB_hydrolase_1"/>
</dbReference>
<feature type="region of interest" description="Disordered" evidence="4">
    <location>
        <begin position="550"/>
        <end position="1060"/>
    </location>
</feature>
<feature type="compositionally biased region" description="Basic and acidic residues" evidence="4">
    <location>
        <begin position="848"/>
        <end position="888"/>
    </location>
</feature>
<feature type="compositionally biased region" description="Polar residues" evidence="4">
    <location>
        <begin position="575"/>
        <end position="585"/>
    </location>
</feature>
<feature type="compositionally biased region" description="Low complexity" evidence="4">
    <location>
        <begin position="1003"/>
        <end position="1020"/>
    </location>
</feature>
<feature type="region of interest" description="Disordered" evidence="4">
    <location>
        <begin position="327"/>
        <end position="474"/>
    </location>
</feature>
<accession>A0A9P4WNT6</accession>
<feature type="compositionally biased region" description="Basic and acidic residues" evidence="4">
    <location>
        <begin position="977"/>
        <end position="1002"/>
    </location>
</feature>
<name>A0A9P4WNT6_9PLEO</name>
<feature type="compositionally biased region" description="Basic and acidic residues" evidence="4">
    <location>
        <begin position="693"/>
        <end position="722"/>
    </location>
</feature>
<feature type="compositionally biased region" description="Low complexity" evidence="4">
    <location>
        <begin position="1358"/>
        <end position="1371"/>
    </location>
</feature>
<feature type="compositionally biased region" description="Basic and acidic residues" evidence="4">
    <location>
        <begin position="747"/>
        <end position="818"/>
    </location>
</feature>
<evidence type="ECO:0000313" key="7">
    <source>
        <dbReference type="Proteomes" id="UP000758155"/>
    </source>
</evidence>
<gene>
    <name evidence="6" type="ORF">E8E12_008116</name>
</gene>
<proteinExistence type="inferred from homology"/>